<dbReference type="Proteomes" id="UP001056120">
    <property type="component" value="Linkage Group LG01"/>
</dbReference>
<evidence type="ECO:0000313" key="2">
    <source>
        <dbReference type="Proteomes" id="UP001056120"/>
    </source>
</evidence>
<proteinExistence type="predicted"/>
<dbReference type="EMBL" id="CM042018">
    <property type="protein sequence ID" value="KAI3828137.1"/>
    <property type="molecule type" value="Genomic_DNA"/>
</dbReference>
<protein>
    <submittedName>
        <fullName evidence="1">Uncharacterized protein</fullName>
    </submittedName>
</protein>
<keyword evidence="2" id="KW-1185">Reference proteome</keyword>
<reference evidence="1 2" key="2">
    <citation type="journal article" date="2022" name="Mol. Ecol. Resour.">
        <title>The genomes of chicory, endive, great burdock and yacon provide insights into Asteraceae paleo-polyploidization history and plant inulin production.</title>
        <authorList>
            <person name="Fan W."/>
            <person name="Wang S."/>
            <person name="Wang H."/>
            <person name="Wang A."/>
            <person name="Jiang F."/>
            <person name="Liu H."/>
            <person name="Zhao H."/>
            <person name="Xu D."/>
            <person name="Zhang Y."/>
        </authorList>
    </citation>
    <scope>NUCLEOTIDE SEQUENCE [LARGE SCALE GENOMIC DNA]</scope>
    <source>
        <strain evidence="2">cv. Yunnan</strain>
        <tissue evidence="1">Leaves</tissue>
    </source>
</reference>
<name>A0ACB9K771_9ASTR</name>
<sequence length="876" mass="97500">MSSRGGRDRPRRDYPLRSEEKSHHGRSGAPPSRHLWVGNLSHTLTERALSNQFREFGELESVAFQPGRSYAFVNFIDDSASFAAYEALQGFVLAGSALRIEFTKAEKSSASKHDDHYSRPRDEPRSSVRGSTFPPRDSRTRHTSSEPIYHNRNPKPDSNNAEQPSEVLWVGFPQSLKVDEDGLWNAFAPFGEIVKISMFPGRTFAFIRYKHVNSAARAIDNLQGKLFNNPRVHISFARNDSGPSNSSRNLINDPPSPRARRHDRYHEAEHTRRSPQYEEPEGFDDAITFDRKRNRLSGRNVPFEPPRFQEAGPDIGLPGNIYGRNSPRRDRTGPGFHDFPSQSFRHQGPLYDDEWDLPEDELVYHGAKKSKSNLILPEPELPEYPFSESEQVKHVLPRAPEFSRHDMIDNNFGHFGYHKQIPDPPPVNIPQQPYVARGNSGNSSYDTFQTGPIPIAQNPVEWKKSTPEPANGEWKWEGIIAKGGTSICRARCFPVGKVLDMNLPEFLDCTARTNLDILAKHYYRAARSWVVFFVPESDADMGFYNEFMNYLGEKQRAAVAKLDDKTTLFLVPPSDFSEKILKVPGKLSISGVILRLDSSSSGVEALPPPPLPPAPPLLQPERPDPYLVSSHGEVSRTSFASPSGTYPPVQPFSNLGNPRTNSSLPGLPPGPVPPFRNMVEPVVENTQDHLHHHHHHQNLLPGGRNLAPPTTGGGGDFILPQSNDSVCSSNYRPGSPTIMPHYGHQVAGGHQVTGGIQPDQLAQLASYLGNARQSASGIAMGEDFRQSSNAITSDNVYGMPQTHPSPSLQIGSDHHQASQYHHVQQFQQQPVSNMTPVAQSSQVNAHEEPDADPQKRLQATLELAATLLKQIQQGKT</sequence>
<gene>
    <name evidence="1" type="ORF">L1987_02234</name>
</gene>
<evidence type="ECO:0000313" key="1">
    <source>
        <dbReference type="EMBL" id="KAI3828137.1"/>
    </source>
</evidence>
<organism evidence="1 2">
    <name type="scientific">Smallanthus sonchifolius</name>
    <dbReference type="NCBI Taxonomy" id="185202"/>
    <lineage>
        <taxon>Eukaryota</taxon>
        <taxon>Viridiplantae</taxon>
        <taxon>Streptophyta</taxon>
        <taxon>Embryophyta</taxon>
        <taxon>Tracheophyta</taxon>
        <taxon>Spermatophyta</taxon>
        <taxon>Magnoliopsida</taxon>
        <taxon>eudicotyledons</taxon>
        <taxon>Gunneridae</taxon>
        <taxon>Pentapetalae</taxon>
        <taxon>asterids</taxon>
        <taxon>campanulids</taxon>
        <taxon>Asterales</taxon>
        <taxon>Asteraceae</taxon>
        <taxon>Asteroideae</taxon>
        <taxon>Heliantheae alliance</taxon>
        <taxon>Millerieae</taxon>
        <taxon>Smallanthus</taxon>
    </lineage>
</organism>
<reference evidence="2" key="1">
    <citation type="journal article" date="2022" name="Mol. Ecol. Resour.">
        <title>The genomes of chicory, endive, great burdock and yacon provide insights into Asteraceae palaeo-polyploidization history and plant inulin production.</title>
        <authorList>
            <person name="Fan W."/>
            <person name="Wang S."/>
            <person name="Wang H."/>
            <person name="Wang A."/>
            <person name="Jiang F."/>
            <person name="Liu H."/>
            <person name="Zhao H."/>
            <person name="Xu D."/>
            <person name="Zhang Y."/>
        </authorList>
    </citation>
    <scope>NUCLEOTIDE SEQUENCE [LARGE SCALE GENOMIC DNA]</scope>
    <source>
        <strain evidence="2">cv. Yunnan</strain>
    </source>
</reference>
<accession>A0ACB9K771</accession>
<comment type="caution">
    <text evidence="1">The sequence shown here is derived from an EMBL/GenBank/DDBJ whole genome shotgun (WGS) entry which is preliminary data.</text>
</comment>